<evidence type="ECO:0000256" key="1">
    <source>
        <dbReference type="SAM" id="Phobius"/>
    </source>
</evidence>
<dbReference type="Proteomes" id="UP000245252">
    <property type="component" value="Unassembled WGS sequence"/>
</dbReference>
<evidence type="ECO:0000313" key="3">
    <source>
        <dbReference type="Proteomes" id="UP000245252"/>
    </source>
</evidence>
<feature type="transmembrane region" description="Helical" evidence="1">
    <location>
        <begin position="102"/>
        <end position="119"/>
    </location>
</feature>
<keyword evidence="1" id="KW-0472">Membrane</keyword>
<feature type="transmembrane region" description="Helical" evidence="1">
    <location>
        <begin position="76"/>
        <end position="96"/>
    </location>
</feature>
<sequence length="120" mass="12700">MFLSLPVGTWVGLLGTPLLIAAGQVLFKLTSTSAGDFSMRGLLQLAFNPLLLAALALYGFGTLVWIYVLKSVPLTIAYSFMGLTFCFVPLLAQIFLGEAVTLRYAVGAVLIVAGMIAINA</sequence>
<organism evidence="2 3">
    <name type="scientific">Metarhizobium album</name>
    <dbReference type="NCBI Taxonomy" id="2182425"/>
    <lineage>
        <taxon>Bacteria</taxon>
        <taxon>Pseudomonadati</taxon>
        <taxon>Pseudomonadota</taxon>
        <taxon>Alphaproteobacteria</taxon>
        <taxon>Hyphomicrobiales</taxon>
        <taxon>Rhizobiaceae</taxon>
        <taxon>Metarhizobium</taxon>
    </lineage>
</organism>
<protein>
    <submittedName>
        <fullName evidence="2">Transporter</fullName>
    </submittedName>
</protein>
<keyword evidence="3" id="KW-1185">Reference proteome</keyword>
<reference evidence="2 3" key="1">
    <citation type="submission" date="2018-05" db="EMBL/GenBank/DDBJ databases">
        <title>The draft genome of strain NS-104.</title>
        <authorList>
            <person name="Hang P."/>
            <person name="Jiang J."/>
        </authorList>
    </citation>
    <scope>NUCLEOTIDE SEQUENCE [LARGE SCALE GENOMIC DNA]</scope>
    <source>
        <strain evidence="2 3">NS-104</strain>
    </source>
</reference>
<keyword evidence="1" id="KW-0812">Transmembrane</keyword>
<dbReference type="Gene3D" id="1.10.3730.20">
    <property type="match status" value="1"/>
</dbReference>
<dbReference type="SUPFAM" id="SSF103481">
    <property type="entry name" value="Multidrug resistance efflux transporter EmrE"/>
    <property type="match status" value="1"/>
</dbReference>
<feature type="transmembrane region" description="Helical" evidence="1">
    <location>
        <begin position="45"/>
        <end position="69"/>
    </location>
</feature>
<keyword evidence="1" id="KW-1133">Transmembrane helix</keyword>
<dbReference type="EMBL" id="QFBC01000004">
    <property type="protein sequence ID" value="PWE56349.1"/>
    <property type="molecule type" value="Genomic_DNA"/>
</dbReference>
<dbReference type="InterPro" id="IPR037185">
    <property type="entry name" value="EmrE-like"/>
</dbReference>
<dbReference type="AlphaFoldDB" id="A0A2U2DT13"/>
<dbReference type="OrthoDB" id="8454050at2"/>
<dbReference type="RefSeq" id="WP_109458667.1">
    <property type="nucleotide sequence ID" value="NZ_QFBC01000004.1"/>
</dbReference>
<evidence type="ECO:0000313" key="2">
    <source>
        <dbReference type="EMBL" id="PWE56349.1"/>
    </source>
</evidence>
<name>A0A2U2DT13_9HYPH</name>
<gene>
    <name evidence="2" type="ORF">DEM27_12185</name>
</gene>
<accession>A0A2U2DT13</accession>
<proteinExistence type="predicted"/>
<comment type="caution">
    <text evidence="2">The sequence shown here is derived from an EMBL/GenBank/DDBJ whole genome shotgun (WGS) entry which is preliminary data.</text>
</comment>